<evidence type="ECO:0000256" key="3">
    <source>
        <dbReference type="ARBA" id="ARBA00008273"/>
    </source>
</evidence>
<comment type="pathway">
    <text evidence="2 13">Purine metabolism; AMP biosynthesis via de novo pathway; AMP from IMP: step 2/2.</text>
</comment>
<accession>E0XSS4</accession>
<dbReference type="PANTHER" id="PTHR43411:SF1">
    <property type="entry name" value="ADENYLOSUCCINATE LYASE"/>
    <property type="match status" value="1"/>
</dbReference>
<evidence type="ECO:0000256" key="7">
    <source>
        <dbReference type="ARBA" id="ARBA00023239"/>
    </source>
</evidence>
<dbReference type="NCBIfam" id="TIGR00928">
    <property type="entry name" value="purB"/>
    <property type="match status" value="1"/>
</dbReference>
<dbReference type="GO" id="GO:0070626">
    <property type="term" value="F:(S)-2-(5-amino-1-(5-phospho-D-ribosyl)imidazole-4-carboxamido) succinate lyase (fumarate-forming) activity"/>
    <property type="evidence" value="ECO:0007669"/>
    <property type="project" value="RHEA"/>
</dbReference>
<evidence type="ECO:0000256" key="11">
    <source>
        <dbReference type="ARBA" id="ARBA00049115"/>
    </source>
</evidence>
<protein>
    <recommendedName>
        <fullName evidence="5 12">Adenylosuccinate lyase</fullName>
        <shortName evidence="13">ASL</shortName>
        <ecNumber evidence="4 12">4.3.2.2</ecNumber>
    </recommendedName>
    <alternativeName>
        <fullName evidence="10 13">Adenylosuccinase</fullName>
    </alternativeName>
</protein>
<dbReference type="AlphaFoldDB" id="E0XSS4"/>
<keyword evidence="7 13" id="KW-0456">Lyase</keyword>
<dbReference type="InterPro" id="IPR047136">
    <property type="entry name" value="PurB_bact"/>
</dbReference>
<dbReference type="GO" id="GO:0004018">
    <property type="term" value="F:N6-(1,2-dicarboxyethyl)AMP AMP-lyase (fumarate-forming) activity"/>
    <property type="evidence" value="ECO:0007669"/>
    <property type="project" value="UniProtKB-UniRule"/>
</dbReference>
<dbReference type="PANTHER" id="PTHR43411">
    <property type="entry name" value="ADENYLOSUCCINATE LYASE"/>
    <property type="match status" value="1"/>
</dbReference>
<dbReference type="GO" id="GO:0044208">
    <property type="term" value="P:'de novo' AMP biosynthetic process"/>
    <property type="evidence" value="ECO:0007669"/>
    <property type="project" value="UniProtKB-UniPathway"/>
</dbReference>
<comment type="similarity">
    <text evidence="3 13">Belongs to the lyase 1 family. Adenylosuccinate lyase subfamily.</text>
</comment>
<reference evidence="16" key="1">
    <citation type="journal article" date="2011" name="Environ. Microbiol.">
        <title>Time-series analyses of Monterey Bay coastal microbial picoplankton using a 'genome proxy' microarray.</title>
        <authorList>
            <person name="Rich V.I."/>
            <person name="Pham V.D."/>
            <person name="Eppley J."/>
            <person name="Shi Y."/>
            <person name="DeLong E.F."/>
        </authorList>
    </citation>
    <scope>NUCLEOTIDE SEQUENCE</scope>
</reference>
<dbReference type="InterPro" id="IPR022761">
    <property type="entry name" value="Fumarate_lyase_N"/>
</dbReference>
<evidence type="ECO:0000313" key="16">
    <source>
        <dbReference type="EMBL" id="ADI17478.1"/>
    </source>
</evidence>
<dbReference type="SUPFAM" id="SSF48557">
    <property type="entry name" value="L-aspartase-like"/>
    <property type="match status" value="1"/>
</dbReference>
<keyword evidence="6 13" id="KW-0658">Purine biosynthesis</keyword>
<feature type="domain" description="Adenylosuccinate lyase PurB C-terminal" evidence="15">
    <location>
        <begin position="332"/>
        <end position="446"/>
    </location>
</feature>
<evidence type="ECO:0000259" key="14">
    <source>
        <dbReference type="Pfam" id="PF00206"/>
    </source>
</evidence>
<dbReference type="PROSITE" id="PS00163">
    <property type="entry name" value="FUMARATE_LYASES"/>
    <property type="match status" value="1"/>
</dbReference>
<evidence type="ECO:0000256" key="12">
    <source>
        <dbReference type="NCBIfam" id="TIGR00928"/>
    </source>
</evidence>
<dbReference type="Pfam" id="PF00206">
    <property type="entry name" value="Lyase_1"/>
    <property type="match status" value="1"/>
</dbReference>
<dbReference type="InterPro" id="IPR004769">
    <property type="entry name" value="Pur_lyase"/>
</dbReference>
<dbReference type="UniPathway" id="UPA00075">
    <property type="reaction ID" value="UER00336"/>
</dbReference>
<evidence type="ECO:0000256" key="9">
    <source>
        <dbReference type="ARBA" id="ARBA00025012"/>
    </source>
</evidence>
<dbReference type="InterPro" id="IPR020557">
    <property type="entry name" value="Fumarate_lyase_CS"/>
</dbReference>
<dbReference type="Gene3D" id="1.20.200.10">
    <property type="entry name" value="Fumarase/aspartase (Central domain)"/>
    <property type="match status" value="1"/>
</dbReference>
<comment type="pathway">
    <text evidence="1 13">Purine metabolism; IMP biosynthesis via de novo pathway; 5-amino-1-(5-phospho-D-ribosyl)imidazole-4-carboxamide from 5-amino-1-(5-phospho-D-ribosyl)imidazole-4-carboxylate: step 2/2.</text>
</comment>
<name>E0XSS4_9PROT</name>
<evidence type="ECO:0000259" key="15">
    <source>
        <dbReference type="Pfam" id="PF08328"/>
    </source>
</evidence>
<feature type="domain" description="Fumarate lyase N-terminal" evidence="14">
    <location>
        <begin position="14"/>
        <end position="313"/>
    </location>
</feature>
<dbReference type="PRINTS" id="PR00149">
    <property type="entry name" value="FUMRATELYASE"/>
</dbReference>
<dbReference type="InterPro" id="IPR008948">
    <property type="entry name" value="L-Aspartase-like"/>
</dbReference>
<comment type="catalytic activity">
    <reaction evidence="11">
        <text>N(6)-(1,2-dicarboxyethyl)-AMP = fumarate + AMP</text>
        <dbReference type="Rhea" id="RHEA:16853"/>
        <dbReference type="ChEBI" id="CHEBI:29806"/>
        <dbReference type="ChEBI" id="CHEBI:57567"/>
        <dbReference type="ChEBI" id="CHEBI:456215"/>
        <dbReference type="EC" id="4.3.2.2"/>
    </reaction>
    <physiologicalReaction direction="left-to-right" evidence="11">
        <dbReference type="Rhea" id="RHEA:16854"/>
    </physiologicalReaction>
</comment>
<dbReference type="InterPro" id="IPR000362">
    <property type="entry name" value="Fumarate_lyase_fam"/>
</dbReference>
<evidence type="ECO:0000256" key="5">
    <source>
        <dbReference type="ARBA" id="ARBA00017058"/>
    </source>
</evidence>
<organism evidence="16">
    <name type="scientific">uncultured beta proteobacterium HF0130_04F21</name>
    <dbReference type="NCBI Taxonomy" id="710819"/>
    <lineage>
        <taxon>Bacteria</taxon>
        <taxon>Pseudomonadati</taxon>
        <taxon>Pseudomonadota</taxon>
        <taxon>Betaproteobacteria</taxon>
        <taxon>Nitrosomonadales</taxon>
        <taxon>Nitrosomonadaceae</taxon>
        <taxon>environmental samples</taxon>
    </lineage>
</organism>
<dbReference type="GO" id="GO:0006189">
    <property type="term" value="P:'de novo' IMP biosynthetic process"/>
    <property type="evidence" value="ECO:0007669"/>
    <property type="project" value="UniProtKB-UniPathway"/>
</dbReference>
<dbReference type="NCBIfam" id="NF006764">
    <property type="entry name" value="PRK09285.1"/>
    <property type="match status" value="1"/>
</dbReference>
<evidence type="ECO:0000256" key="13">
    <source>
        <dbReference type="RuleBase" id="RU361172"/>
    </source>
</evidence>
<dbReference type="InterPro" id="IPR013539">
    <property type="entry name" value="PurB_C"/>
</dbReference>
<dbReference type="InterPro" id="IPR024083">
    <property type="entry name" value="Fumarase/histidase_N"/>
</dbReference>
<evidence type="ECO:0000256" key="6">
    <source>
        <dbReference type="ARBA" id="ARBA00022755"/>
    </source>
</evidence>
<dbReference type="Gene3D" id="1.10.40.30">
    <property type="entry name" value="Fumarase/aspartase (C-terminal domain)"/>
    <property type="match status" value="1"/>
</dbReference>
<comment type="catalytic activity">
    <reaction evidence="8">
        <text>(2S)-2-[5-amino-1-(5-phospho-beta-D-ribosyl)imidazole-4-carboxamido]succinate = 5-amino-1-(5-phospho-beta-D-ribosyl)imidazole-4-carboxamide + fumarate</text>
        <dbReference type="Rhea" id="RHEA:23920"/>
        <dbReference type="ChEBI" id="CHEBI:29806"/>
        <dbReference type="ChEBI" id="CHEBI:58443"/>
        <dbReference type="ChEBI" id="CHEBI:58475"/>
        <dbReference type="EC" id="4.3.2.2"/>
    </reaction>
    <physiologicalReaction direction="left-to-right" evidence="8">
        <dbReference type="Rhea" id="RHEA:23921"/>
    </physiologicalReaction>
</comment>
<evidence type="ECO:0000256" key="2">
    <source>
        <dbReference type="ARBA" id="ARBA00004734"/>
    </source>
</evidence>
<dbReference type="Pfam" id="PF08328">
    <property type="entry name" value="ASL_C"/>
    <property type="match status" value="1"/>
</dbReference>
<evidence type="ECO:0000256" key="1">
    <source>
        <dbReference type="ARBA" id="ARBA00004706"/>
    </source>
</evidence>
<comment type="function">
    <text evidence="9">Catalyzes two reactions in de novo purine nucleotide biosynthesis. Catalyzes the breakdown of 5-aminoimidazole- (N-succinylocarboxamide) ribotide (SAICAR or 2-[5-amino-1-(5-phospho-beta-D-ribosyl)imidazole-4-carboxamido]succinate) to 5-aminoimidazole-4-carboxamide ribotide (AICAR or 5-amino-1-(5-phospho-beta-D-ribosyl)imidazole-4-carboxamide) and fumarate, and of adenylosuccinate (ADS or N(6)-(1,2-dicarboxyethyl)-AMP) to adenosine monophosphate (AMP) and fumarate.</text>
</comment>
<evidence type="ECO:0000256" key="4">
    <source>
        <dbReference type="ARBA" id="ARBA00012339"/>
    </source>
</evidence>
<evidence type="ECO:0000256" key="8">
    <source>
        <dbReference type="ARBA" id="ARBA00024477"/>
    </source>
</evidence>
<dbReference type="Gene3D" id="1.10.275.10">
    <property type="entry name" value="Fumarase/aspartase (N-terminal domain)"/>
    <property type="match status" value="1"/>
</dbReference>
<dbReference type="EMBL" id="GU474866">
    <property type="protein sequence ID" value="ADI17478.1"/>
    <property type="molecule type" value="Genomic_DNA"/>
</dbReference>
<sequence>MIDNHLLALSPLDGRYAIRMKKLRHFFSEYGYISYRIKVEVFWFIQISEIGLREFQPISSGAKKELISWIENICDKDIAEIKKIESKINHDVKSVEYFLKNKAKKSNFNEIAGNFEFFHFCCTSEDINNISHSMMMLDAKEQILLPTIEKILKKLSQIIEETGEDAMLSKTHGQAASPTTMGKEIANFRARLRRTRNRLKKIEIYAKFNGAVGNLNAHKISSPDIDWLEVSDLFIKKLGFENNNMTTQIEPHDWIAEYCDAVFAINVIFIDMSRDLWGYISAGYFTQNINDSEVGSSTMPHKVNPIDFENAEGNLGIANSLLKHFSEKLPVSRFQRDLTDSTVIRNLGVAIGHSYLAYLSLIKGLNKISINRAKLVKDLEESWEIVAEPIQTYLRSRGISEPYERLKELTRGNQVSRETFVKFIMELDISNDDKDHLLKITPSNYVGYAPLLAKKELEND</sequence>
<dbReference type="UniPathway" id="UPA00074">
    <property type="reaction ID" value="UER00132"/>
</dbReference>
<evidence type="ECO:0000256" key="10">
    <source>
        <dbReference type="ARBA" id="ARBA00030717"/>
    </source>
</evidence>
<dbReference type="EC" id="4.3.2.2" evidence="4 12"/>
<proteinExistence type="inferred from homology"/>